<dbReference type="GO" id="GO:0003886">
    <property type="term" value="F:DNA (cytosine-5-)-methyltransferase activity"/>
    <property type="evidence" value="ECO:0007669"/>
    <property type="project" value="UniProtKB-EC"/>
</dbReference>
<dbReference type="KEGG" id="dfi:AXF13_08115"/>
<dbReference type="InterPro" id="IPR001525">
    <property type="entry name" value="C5_MeTfrase"/>
</dbReference>
<dbReference type="GO" id="GO:0009307">
    <property type="term" value="P:DNA restriction-modification system"/>
    <property type="evidence" value="ECO:0007669"/>
    <property type="project" value="UniProtKB-KW"/>
</dbReference>
<keyword evidence="3 7" id="KW-0808">Transferase</keyword>
<feature type="active site" evidence="7">
    <location>
        <position position="78"/>
    </location>
</feature>
<name>A0A0X8JK57_9BACT</name>
<gene>
    <name evidence="8" type="ORF">AXF13_08115</name>
</gene>
<dbReference type="Pfam" id="PF00145">
    <property type="entry name" value="DNA_methylase"/>
    <property type="match status" value="2"/>
</dbReference>
<dbReference type="PRINTS" id="PR00105">
    <property type="entry name" value="C5METTRFRASE"/>
</dbReference>
<dbReference type="InterPro" id="IPR029063">
    <property type="entry name" value="SAM-dependent_MTases_sf"/>
</dbReference>
<dbReference type="RefSeq" id="WP_062252449.1">
    <property type="nucleotide sequence ID" value="NZ_CP014229.1"/>
</dbReference>
<comment type="catalytic activity">
    <reaction evidence="6">
        <text>a 2'-deoxycytidine in DNA + S-adenosyl-L-methionine = a 5-methyl-2'-deoxycytidine in DNA + S-adenosyl-L-homocysteine + H(+)</text>
        <dbReference type="Rhea" id="RHEA:13681"/>
        <dbReference type="Rhea" id="RHEA-COMP:11369"/>
        <dbReference type="Rhea" id="RHEA-COMP:11370"/>
        <dbReference type="ChEBI" id="CHEBI:15378"/>
        <dbReference type="ChEBI" id="CHEBI:57856"/>
        <dbReference type="ChEBI" id="CHEBI:59789"/>
        <dbReference type="ChEBI" id="CHEBI:85452"/>
        <dbReference type="ChEBI" id="CHEBI:85454"/>
        <dbReference type="EC" id="2.1.1.37"/>
    </reaction>
</comment>
<evidence type="ECO:0000256" key="5">
    <source>
        <dbReference type="ARBA" id="ARBA00022747"/>
    </source>
</evidence>
<protein>
    <recommendedName>
        <fullName evidence="1">DNA (cytosine-5-)-methyltransferase</fullName>
        <ecNumber evidence="1">2.1.1.37</ecNumber>
    </recommendedName>
</protein>
<evidence type="ECO:0000313" key="9">
    <source>
        <dbReference type="Proteomes" id="UP000069241"/>
    </source>
</evidence>
<evidence type="ECO:0000313" key="8">
    <source>
        <dbReference type="EMBL" id="AMD90087.1"/>
    </source>
</evidence>
<keyword evidence="2 7" id="KW-0489">Methyltransferase</keyword>
<evidence type="ECO:0000256" key="2">
    <source>
        <dbReference type="ARBA" id="ARBA00022603"/>
    </source>
</evidence>
<evidence type="ECO:0000256" key="3">
    <source>
        <dbReference type="ARBA" id="ARBA00022679"/>
    </source>
</evidence>
<dbReference type="EC" id="2.1.1.37" evidence="1"/>
<dbReference type="EMBL" id="CP014229">
    <property type="protein sequence ID" value="AMD90087.1"/>
    <property type="molecule type" value="Genomic_DNA"/>
</dbReference>
<keyword evidence="5" id="KW-0680">Restriction system</keyword>
<dbReference type="AlphaFoldDB" id="A0A0X8JK57"/>
<dbReference type="Gene3D" id="3.40.50.150">
    <property type="entry name" value="Vaccinia Virus protein VP39"/>
    <property type="match status" value="1"/>
</dbReference>
<dbReference type="GO" id="GO:0032259">
    <property type="term" value="P:methylation"/>
    <property type="evidence" value="ECO:0007669"/>
    <property type="project" value="UniProtKB-KW"/>
</dbReference>
<dbReference type="GO" id="GO:0044027">
    <property type="term" value="P:negative regulation of gene expression via chromosomal CpG island methylation"/>
    <property type="evidence" value="ECO:0007669"/>
    <property type="project" value="TreeGrafter"/>
</dbReference>
<evidence type="ECO:0000256" key="7">
    <source>
        <dbReference type="PROSITE-ProRule" id="PRU01016"/>
    </source>
</evidence>
<organism evidence="8 9">
    <name type="scientific">Desulfovibrio fairfieldensis</name>
    <dbReference type="NCBI Taxonomy" id="44742"/>
    <lineage>
        <taxon>Bacteria</taxon>
        <taxon>Pseudomonadati</taxon>
        <taxon>Thermodesulfobacteriota</taxon>
        <taxon>Desulfovibrionia</taxon>
        <taxon>Desulfovibrionales</taxon>
        <taxon>Desulfovibrionaceae</taxon>
        <taxon>Desulfovibrio</taxon>
    </lineage>
</organism>
<accession>A0A0X8JK57</accession>
<dbReference type="InterPro" id="IPR050390">
    <property type="entry name" value="C5-Methyltransferase"/>
</dbReference>
<evidence type="ECO:0000256" key="6">
    <source>
        <dbReference type="ARBA" id="ARBA00047422"/>
    </source>
</evidence>
<dbReference type="PROSITE" id="PS51679">
    <property type="entry name" value="SAM_MT_C5"/>
    <property type="match status" value="1"/>
</dbReference>
<dbReference type="PANTHER" id="PTHR10629:SF52">
    <property type="entry name" value="DNA (CYTOSINE-5)-METHYLTRANSFERASE 1"/>
    <property type="match status" value="1"/>
</dbReference>
<evidence type="ECO:0000256" key="4">
    <source>
        <dbReference type="ARBA" id="ARBA00022691"/>
    </source>
</evidence>
<proteinExistence type="inferred from homology"/>
<keyword evidence="9" id="KW-1185">Reference proteome</keyword>
<keyword evidence="4 7" id="KW-0949">S-adenosyl-L-methionine</keyword>
<dbReference type="Gene3D" id="3.90.120.10">
    <property type="entry name" value="DNA Methylase, subunit A, domain 2"/>
    <property type="match status" value="1"/>
</dbReference>
<evidence type="ECO:0000256" key="1">
    <source>
        <dbReference type="ARBA" id="ARBA00011975"/>
    </source>
</evidence>
<comment type="similarity">
    <text evidence="7">Belongs to the class I-like SAM-binding methyltransferase superfamily. C5-methyltransferase family.</text>
</comment>
<dbReference type="GO" id="GO:0003677">
    <property type="term" value="F:DNA binding"/>
    <property type="evidence" value="ECO:0007669"/>
    <property type="project" value="TreeGrafter"/>
</dbReference>
<dbReference type="REBASE" id="138432">
    <property type="entry name" value="M.Dfa45958ORF8115P"/>
</dbReference>
<dbReference type="STRING" id="44742.AXF13_08115"/>
<dbReference type="SUPFAM" id="SSF53335">
    <property type="entry name" value="S-adenosyl-L-methionine-dependent methyltransferases"/>
    <property type="match status" value="1"/>
</dbReference>
<reference evidence="9" key="1">
    <citation type="submission" date="2016-02" db="EMBL/GenBank/DDBJ databases">
        <authorList>
            <person name="Holder M.E."/>
            <person name="Ajami N.J."/>
            <person name="Petrosino J.F."/>
        </authorList>
    </citation>
    <scope>NUCLEOTIDE SEQUENCE [LARGE SCALE GENOMIC DNA]</scope>
    <source>
        <strain evidence="9">CCUG 45958</strain>
    </source>
</reference>
<dbReference type="PANTHER" id="PTHR10629">
    <property type="entry name" value="CYTOSINE-SPECIFIC METHYLTRANSFERASE"/>
    <property type="match status" value="1"/>
</dbReference>
<dbReference type="Proteomes" id="UP000069241">
    <property type="component" value="Chromosome"/>
</dbReference>
<sequence>MNGLIIDLFAGGGGASTGLAWALGRDPDIAINHDAEALAMHRANHPHTRHMQNDITRVLPLEATGGHPVAILHASPDCTHFSKAKGGKPKSQYIRDLAWVVIRWAEDTHPNLITLENVEEFLTWGPLDKNGQPIKEQAGATFAAWRKRLVRLGYRVEWRLLRACDYGAPTTRLRLFVVARRDKRPIVWPAPTHGNPKSAEVRAGKLLPWRTAAECIDWSIPSRSIFDRKKPLALATQRRIAEGLRRYVLQAAEPFIVTYYGAKGERDFRGQDLGRPLPTQTTENRFGLISPVVVTNTTGHAPTPVDMPMPTLTTGNQQMMAGVVVAPILSRQFGQSIGQSVDAPHPTITQCNHDALVQAVCLAKHYGGVVGHGIQQPLGTVTSIDHHSLVSACLTKYYGKSECAAVDAPLHTLTSKEHMALTSACLVKYYGTAKAADVGEPMHTITAKARMGLVEAEARQNSEPRRYEQVRDFLRTWGVIGPKDEAEFIYQGVVHRITDILMRMLAPRELYTAQGFPPDYIIDRLPDGKCLTKTAQIRMCGNSVPPELVEALVRANGPDTWIQRERPAYPLLKACFAGLQSHPQTVEMTCTT</sequence>